<proteinExistence type="predicted"/>
<gene>
    <name evidence="1" type="ORF">RHODGE_RHODGE_02826</name>
</gene>
<keyword evidence="2" id="KW-1185">Reference proteome</keyword>
<organism evidence="1 2">
    <name type="scientific">Rhodoplanes serenus</name>
    <dbReference type="NCBI Taxonomy" id="200615"/>
    <lineage>
        <taxon>Bacteria</taxon>
        <taxon>Pseudomonadati</taxon>
        <taxon>Pseudomonadota</taxon>
        <taxon>Alphaproteobacteria</taxon>
        <taxon>Hyphomicrobiales</taxon>
        <taxon>Nitrobacteraceae</taxon>
        <taxon>Rhodoplanes</taxon>
    </lineage>
</organism>
<name>A0A447CWQ9_9BRAD</name>
<sequence>MRRYKVTVTTAADGSATAYSPRIAGRIEQIEYVKGDFADGVDFAITGEATGVGLWSESNVNASAVRAPRQPTHSQVGAALLYAAGGAAVADKIALASDRVKIVIAQGGNAKTGTFHILVDD</sequence>
<protein>
    <submittedName>
        <fullName evidence="1">Uncharacterized protein</fullName>
    </submittedName>
</protein>
<dbReference type="RefSeq" id="WP_129609485.1">
    <property type="nucleotide sequence ID" value="NZ_UWOC01000151.1"/>
</dbReference>
<evidence type="ECO:0000313" key="1">
    <source>
        <dbReference type="EMBL" id="VCU09657.1"/>
    </source>
</evidence>
<reference evidence="2" key="1">
    <citation type="submission" date="2018-10" db="EMBL/GenBank/DDBJ databases">
        <authorList>
            <person name="Peiro R."/>
            <person name="Begona"/>
            <person name="Cbmso G."/>
            <person name="Lopez M."/>
            <person name="Gonzalez S."/>
            <person name="Sacristan E."/>
            <person name="Castillo E."/>
        </authorList>
    </citation>
    <scope>NUCLEOTIDE SEQUENCE [LARGE SCALE GENOMIC DNA]</scope>
</reference>
<dbReference type="EMBL" id="UWOC01000151">
    <property type="protein sequence ID" value="VCU09657.1"/>
    <property type="molecule type" value="Genomic_DNA"/>
</dbReference>
<dbReference type="OrthoDB" id="8266082at2"/>
<dbReference type="Proteomes" id="UP000289200">
    <property type="component" value="Unassembled WGS sequence"/>
</dbReference>
<accession>A0A447CWQ9</accession>
<evidence type="ECO:0000313" key="2">
    <source>
        <dbReference type="Proteomes" id="UP000289200"/>
    </source>
</evidence>
<comment type="caution">
    <text evidence="1">The sequence shown here is derived from an EMBL/GenBank/DDBJ whole genome shotgun (WGS) entry which is preliminary data.</text>
</comment>
<dbReference type="AlphaFoldDB" id="A0A447CWQ9"/>